<feature type="signal peptide" evidence="1">
    <location>
        <begin position="1"/>
        <end position="27"/>
    </location>
</feature>
<dbReference type="PANTHER" id="PTHR40124:SF1">
    <property type="entry name" value="DISAGGREGATASE RELATED REPEAT PROTEIN"/>
    <property type="match status" value="1"/>
</dbReference>
<dbReference type="Proteomes" id="UP000317977">
    <property type="component" value="Unassembled WGS sequence"/>
</dbReference>
<evidence type="ECO:0000259" key="2">
    <source>
        <dbReference type="Pfam" id="PF21294"/>
    </source>
</evidence>
<dbReference type="RefSeq" id="WP_146532089.1">
    <property type="nucleotide sequence ID" value="NZ_SJPX01000001.1"/>
</dbReference>
<name>A0A5C6F621_9BACT</name>
<feature type="chain" id="PRO_5022922038" description="Polysaccharide lyase 14 domain-containing protein" evidence="1">
    <location>
        <begin position="28"/>
        <end position="277"/>
    </location>
</feature>
<reference evidence="3 4" key="1">
    <citation type="submission" date="2019-02" db="EMBL/GenBank/DDBJ databases">
        <title>Deep-cultivation of Planctomycetes and their phenomic and genomic characterization uncovers novel biology.</title>
        <authorList>
            <person name="Wiegand S."/>
            <person name="Jogler M."/>
            <person name="Boedeker C."/>
            <person name="Pinto D."/>
            <person name="Vollmers J."/>
            <person name="Rivas-Marin E."/>
            <person name="Kohn T."/>
            <person name="Peeters S.H."/>
            <person name="Heuer A."/>
            <person name="Rast P."/>
            <person name="Oberbeckmann S."/>
            <person name="Bunk B."/>
            <person name="Jeske O."/>
            <person name="Meyerdierks A."/>
            <person name="Storesund J.E."/>
            <person name="Kallscheuer N."/>
            <person name="Luecker S."/>
            <person name="Lage O.M."/>
            <person name="Pohl T."/>
            <person name="Merkel B.J."/>
            <person name="Hornburger P."/>
            <person name="Mueller R.-W."/>
            <person name="Bruemmer F."/>
            <person name="Labrenz M."/>
            <person name="Spormann A.M."/>
            <person name="Op Den Camp H."/>
            <person name="Overmann J."/>
            <person name="Amann R."/>
            <person name="Jetten M.S.M."/>
            <person name="Mascher T."/>
            <person name="Medema M.H."/>
            <person name="Devos D.P."/>
            <person name="Kaster A.-K."/>
            <person name="Ovreas L."/>
            <person name="Rohde M."/>
            <person name="Galperin M.Y."/>
            <person name="Jogler C."/>
        </authorList>
    </citation>
    <scope>NUCLEOTIDE SEQUENCE [LARGE SCALE GENOMIC DNA]</scope>
    <source>
        <strain evidence="3 4">Poly59</strain>
    </source>
</reference>
<proteinExistence type="predicted"/>
<dbReference type="Pfam" id="PF21294">
    <property type="entry name" value="Polysacc_lyase_14"/>
    <property type="match status" value="1"/>
</dbReference>
<dbReference type="AlphaFoldDB" id="A0A5C6F621"/>
<dbReference type="OrthoDB" id="7552220at2"/>
<dbReference type="EMBL" id="SJPX01000001">
    <property type="protein sequence ID" value="TWU57143.1"/>
    <property type="molecule type" value="Genomic_DNA"/>
</dbReference>
<evidence type="ECO:0000313" key="3">
    <source>
        <dbReference type="EMBL" id="TWU57143.1"/>
    </source>
</evidence>
<organism evidence="3 4">
    <name type="scientific">Rubripirellula reticaptiva</name>
    <dbReference type="NCBI Taxonomy" id="2528013"/>
    <lineage>
        <taxon>Bacteria</taxon>
        <taxon>Pseudomonadati</taxon>
        <taxon>Planctomycetota</taxon>
        <taxon>Planctomycetia</taxon>
        <taxon>Pirellulales</taxon>
        <taxon>Pirellulaceae</taxon>
        <taxon>Rubripirellula</taxon>
    </lineage>
</organism>
<sequence precursor="true">MKQVIHLLTLTALSIAGLSIFSLNAFAQSPDGLFHCDFESDTWWSEWAVKQRDPHTDTVESDPSRKFEPHNGKALRIRVDEDGHYGVSLEFQFKKRTGSEPEEIFFRYYIRFADDWKPERGGKLPGIGGTYGRAGWGGRPVNGQDGWSARGLFDGQKDSHTPVGFYCYHADMKGKYGDNWVWDRGGFDGLENNRWYCIEQQARLNTPGKNDGVLRAWVDDRLVFEKSDVRMRDVDNLKIETVWLNLYYGGTWTAKSDYHVYIDDVAISKTRIGMTDQ</sequence>
<gene>
    <name evidence="3" type="ORF">Poly59_00480</name>
</gene>
<dbReference type="PANTHER" id="PTHR40124">
    <property type="match status" value="1"/>
</dbReference>
<evidence type="ECO:0000256" key="1">
    <source>
        <dbReference type="SAM" id="SignalP"/>
    </source>
</evidence>
<keyword evidence="1" id="KW-0732">Signal</keyword>
<feature type="domain" description="Polysaccharide lyase 14" evidence="2">
    <location>
        <begin position="89"/>
        <end position="264"/>
    </location>
</feature>
<dbReference type="Gene3D" id="2.60.120.200">
    <property type="match status" value="1"/>
</dbReference>
<comment type="caution">
    <text evidence="3">The sequence shown here is derived from an EMBL/GenBank/DDBJ whole genome shotgun (WGS) entry which is preliminary data.</text>
</comment>
<dbReference type="InterPro" id="IPR048958">
    <property type="entry name" value="Polysacc_lyase_14"/>
</dbReference>
<protein>
    <recommendedName>
        <fullName evidence="2">Polysaccharide lyase 14 domain-containing protein</fullName>
    </recommendedName>
</protein>
<accession>A0A5C6F621</accession>
<keyword evidence="4" id="KW-1185">Reference proteome</keyword>
<evidence type="ECO:0000313" key="4">
    <source>
        <dbReference type="Proteomes" id="UP000317977"/>
    </source>
</evidence>